<dbReference type="PANTHER" id="PTHR35011">
    <property type="entry name" value="2,3-DIKETO-L-GULONATE TRAP TRANSPORTER SMALL PERMEASE PROTEIN YIAM"/>
    <property type="match status" value="1"/>
</dbReference>
<feature type="transmembrane region" description="Helical" evidence="9">
    <location>
        <begin position="127"/>
        <end position="149"/>
    </location>
</feature>
<evidence type="ECO:0000256" key="5">
    <source>
        <dbReference type="ARBA" id="ARBA00022692"/>
    </source>
</evidence>
<keyword evidence="12" id="KW-1185">Reference proteome</keyword>
<comment type="subunit">
    <text evidence="9">The complex comprises the extracytoplasmic solute receptor protein and the two transmembrane proteins.</text>
</comment>
<evidence type="ECO:0000313" key="11">
    <source>
        <dbReference type="EMBL" id="RFP77397.1"/>
    </source>
</evidence>
<evidence type="ECO:0000256" key="7">
    <source>
        <dbReference type="ARBA" id="ARBA00023136"/>
    </source>
</evidence>
<reference evidence="11 12" key="1">
    <citation type="submission" date="2018-08" db="EMBL/GenBank/DDBJ databases">
        <title>Hydrogenophaga sp. LA-38 isolated from sludge.</title>
        <authorList>
            <person name="Im W.-T."/>
        </authorList>
    </citation>
    <scope>NUCLEOTIDE SEQUENCE [LARGE SCALE GENOMIC DNA]</scope>
    <source>
        <strain evidence="11 12">LA-38</strain>
    </source>
</reference>
<feature type="transmembrane region" description="Helical" evidence="9">
    <location>
        <begin position="52"/>
        <end position="79"/>
    </location>
</feature>
<evidence type="ECO:0000256" key="8">
    <source>
        <dbReference type="ARBA" id="ARBA00038436"/>
    </source>
</evidence>
<keyword evidence="2 9" id="KW-0813">Transport</keyword>
<keyword evidence="7 9" id="KW-0472">Membrane</keyword>
<feature type="transmembrane region" description="Helical" evidence="9">
    <location>
        <begin position="12"/>
        <end position="32"/>
    </location>
</feature>
<dbReference type="Pfam" id="PF04290">
    <property type="entry name" value="DctQ"/>
    <property type="match status" value="1"/>
</dbReference>
<evidence type="ECO:0000256" key="9">
    <source>
        <dbReference type="RuleBase" id="RU369079"/>
    </source>
</evidence>
<evidence type="ECO:0000259" key="10">
    <source>
        <dbReference type="Pfam" id="PF04290"/>
    </source>
</evidence>
<dbReference type="PANTHER" id="PTHR35011:SF2">
    <property type="entry name" value="2,3-DIKETO-L-GULONATE TRAP TRANSPORTER SMALL PERMEASE PROTEIN YIAM"/>
    <property type="match status" value="1"/>
</dbReference>
<dbReference type="Proteomes" id="UP000261931">
    <property type="component" value="Unassembled WGS sequence"/>
</dbReference>
<dbReference type="EMBL" id="QVLS01000011">
    <property type="protein sequence ID" value="RFP77397.1"/>
    <property type="molecule type" value="Genomic_DNA"/>
</dbReference>
<comment type="function">
    <text evidence="9">Part of the tripartite ATP-independent periplasmic (TRAP) transport system.</text>
</comment>
<comment type="similarity">
    <text evidence="8 9">Belongs to the TRAP transporter small permease family.</text>
</comment>
<evidence type="ECO:0000256" key="2">
    <source>
        <dbReference type="ARBA" id="ARBA00022448"/>
    </source>
</evidence>
<keyword evidence="4 9" id="KW-0997">Cell inner membrane</keyword>
<comment type="subcellular location">
    <subcellularLocation>
        <location evidence="1 9">Cell inner membrane</location>
        <topology evidence="1 9">Multi-pass membrane protein</topology>
    </subcellularLocation>
</comment>
<name>A0A372EG62_9BURK</name>
<evidence type="ECO:0000256" key="3">
    <source>
        <dbReference type="ARBA" id="ARBA00022475"/>
    </source>
</evidence>
<organism evidence="11 12">
    <name type="scientific">Hydrogenophaga borbori</name>
    <dbReference type="NCBI Taxonomy" id="2294117"/>
    <lineage>
        <taxon>Bacteria</taxon>
        <taxon>Pseudomonadati</taxon>
        <taxon>Pseudomonadota</taxon>
        <taxon>Betaproteobacteria</taxon>
        <taxon>Burkholderiales</taxon>
        <taxon>Comamonadaceae</taxon>
        <taxon>Hydrogenophaga</taxon>
    </lineage>
</organism>
<accession>A0A372EG62</accession>
<dbReference type="InterPro" id="IPR055348">
    <property type="entry name" value="DctQ"/>
</dbReference>
<evidence type="ECO:0000256" key="4">
    <source>
        <dbReference type="ARBA" id="ARBA00022519"/>
    </source>
</evidence>
<comment type="caution">
    <text evidence="11">The sequence shown here is derived from an EMBL/GenBank/DDBJ whole genome shotgun (WGS) entry which is preliminary data.</text>
</comment>
<dbReference type="InterPro" id="IPR007387">
    <property type="entry name" value="TRAP_DctQ"/>
</dbReference>
<keyword evidence="6 9" id="KW-1133">Transmembrane helix</keyword>
<feature type="domain" description="Tripartite ATP-independent periplasmic transporters DctQ component" evidence="10">
    <location>
        <begin position="23"/>
        <end position="145"/>
    </location>
</feature>
<evidence type="ECO:0000256" key="1">
    <source>
        <dbReference type="ARBA" id="ARBA00004429"/>
    </source>
</evidence>
<evidence type="ECO:0000256" key="6">
    <source>
        <dbReference type="ARBA" id="ARBA00022989"/>
    </source>
</evidence>
<dbReference type="GO" id="GO:0022857">
    <property type="term" value="F:transmembrane transporter activity"/>
    <property type="evidence" value="ECO:0007669"/>
    <property type="project" value="UniProtKB-UniRule"/>
</dbReference>
<sequence length="164" mass="17742">MHPMEKLLDRATAALVALLVATMVAVILASVFTRYVLNDPLSWAEQVAKYLMIWAAFLGASIGIKEGAHIAVTVLVDVLPPSLQRLCSYLGYALTAAFLSVALYQGVLFTNKVRPHSDPLVWEMSMAWAYAAIPAGCLLMLLQLAFVFFKGDGGQKMSSSASMT</sequence>
<feature type="transmembrane region" description="Helical" evidence="9">
    <location>
        <begin position="86"/>
        <end position="107"/>
    </location>
</feature>
<gene>
    <name evidence="11" type="ORF">DY262_16715</name>
</gene>
<dbReference type="AlphaFoldDB" id="A0A372EG62"/>
<dbReference type="GO" id="GO:0005886">
    <property type="term" value="C:plasma membrane"/>
    <property type="evidence" value="ECO:0007669"/>
    <property type="project" value="UniProtKB-SubCell"/>
</dbReference>
<keyword evidence="5 9" id="KW-0812">Transmembrane</keyword>
<evidence type="ECO:0000313" key="12">
    <source>
        <dbReference type="Proteomes" id="UP000261931"/>
    </source>
</evidence>
<dbReference type="GO" id="GO:0015740">
    <property type="term" value="P:C4-dicarboxylate transport"/>
    <property type="evidence" value="ECO:0007669"/>
    <property type="project" value="TreeGrafter"/>
</dbReference>
<protein>
    <recommendedName>
        <fullName evidence="9">TRAP transporter small permease protein</fullName>
    </recommendedName>
</protein>
<proteinExistence type="inferred from homology"/>
<keyword evidence="3" id="KW-1003">Cell membrane</keyword>